<sequence>MEMNNKLANRRIPATKGKENLSKICMNQLIRRNIDKKRKELTITYGIRESRETKRDFNLKMGIQILKITASFYTAEKQTTLISFPKSNPKPTGAEKERSDKEFEENNDNGVR</sequence>
<evidence type="ECO:0000256" key="1">
    <source>
        <dbReference type="SAM" id="MobiDB-lite"/>
    </source>
</evidence>
<feature type="compositionally biased region" description="Acidic residues" evidence="1">
    <location>
        <begin position="102"/>
        <end position="112"/>
    </location>
</feature>
<protein>
    <submittedName>
        <fullName evidence="2">Uncharacterized protein</fullName>
    </submittedName>
</protein>
<reference evidence="2 3" key="1">
    <citation type="journal article" date="2009" name="Nat. Genet.">
        <title>The genome of the cucumber, Cucumis sativus L.</title>
        <authorList>
            <person name="Huang S."/>
            <person name="Li R."/>
            <person name="Zhang Z."/>
            <person name="Li L."/>
            <person name="Gu X."/>
            <person name="Fan W."/>
            <person name="Lucas W.J."/>
            <person name="Wang X."/>
            <person name="Xie B."/>
            <person name="Ni P."/>
            <person name="Ren Y."/>
            <person name="Zhu H."/>
            <person name="Li J."/>
            <person name="Lin K."/>
            <person name="Jin W."/>
            <person name="Fei Z."/>
            <person name="Li G."/>
            <person name="Staub J."/>
            <person name="Kilian A."/>
            <person name="van der Vossen E.A."/>
            <person name="Wu Y."/>
            <person name="Guo J."/>
            <person name="He J."/>
            <person name="Jia Z."/>
            <person name="Ren Y."/>
            <person name="Tian G."/>
            <person name="Lu Y."/>
            <person name="Ruan J."/>
            <person name="Qian W."/>
            <person name="Wang M."/>
            <person name="Huang Q."/>
            <person name="Li B."/>
            <person name="Xuan Z."/>
            <person name="Cao J."/>
            <person name="Asan"/>
            <person name="Wu Z."/>
            <person name="Zhang J."/>
            <person name="Cai Q."/>
            <person name="Bai Y."/>
            <person name="Zhao B."/>
            <person name="Han Y."/>
            <person name="Li Y."/>
            <person name="Li X."/>
            <person name="Wang S."/>
            <person name="Shi Q."/>
            <person name="Liu S."/>
            <person name="Cho W.K."/>
            <person name="Kim J.Y."/>
            <person name="Xu Y."/>
            <person name="Heller-Uszynska K."/>
            <person name="Miao H."/>
            <person name="Cheng Z."/>
            <person name="Zhang S."/>
            <person name="Wu J."/>
            <person name="Yang Y."/>
            <person name="Kang H."/>
            <person name="Li M."/>
            <person name="Liang H."/>
            <person name="Ren X."/>
            <person name="Shi Z."/>
            <person name="Wen M."/>
            <person name="Jian M."/>
            <person name="Yang H."/>
            <person name="Zhang G."/>
            <person name="Yang Z."/>
            <person name="Chen R."/>
            <person name="Liu S."/>
            <person name="Li J."/>
            <person name="Ma L."/>
            <person name="Liu H."/>
            <person name="Zhou Y."/>
            <person name="Zhao J."/>
            <person name="Fang X."/>
            <person name="Li G."/>
            <person name="Fang L."/>
            <person name="Li Y."/>
            <person name="Liu D."/>
            <person name="Zheng H."/>
            <person name="Zhang Y."/>
            <person name="Qin N."/>
            <person name="Li Z."/>
            <person name="Yang G."/>
            <person name="Yang S."/>
            <person name="Bolund L."/>
            <person name="Kristiansen K."/>
            <person name="Zheng H."/>
            <person name="Li S."/>
            <person name="Zhang X."/>
            <person name="Yang H."/>
            <person name="Wang J."/>
            <person name="Sun R."/>
            <person name="Zhang B."/>
            <person name="Jiang S."/>
            <person name="Wang J."/>
            <person name="Du Y."/>
            <person name="Li S."/>
        </authorList>
    </citation>
    <scope>NUCLEOTIDE SEQUENCE [LARGE SCALE GENOMIC DNA]</scope>
    <source>
        <strain evidence="3">cv. 9930</strain>
    </source>
</reference>
<dbReference type="Gramene" id="KGN47165">
    <property type="protein sequence ID" value="KGN47165"/>
    <property type="gene ID" value="Csa_6G191530"/>
</dbReference>
<proteinExistence type="predicted"/>
<organism evidence="2 3">
    <name type="scientific">Cucumis sativus</name>
    <name type="common">Cucumber</name>
    <dbReference type="NCBI Taxonomy" id="3659"/>
    <lineage>
        <taxon>Eukaryota</taxon>
        <taxon>Viridiplantae</taxon>
        <taxon>Streptophyta</taxon>
        <taxon>Embryophyta</taxon>
        <taxon>Tracheophyta</taxon>
        <taxon>Spermatophyta</taxon>
        <taxon>Magnoliopsida</taxon>
        <taxon>eudicotyledons</taxon>
        <taxon>Gunneridae</taxon>
        <taxon>Pentapetalae</taxon>
        <taxon>rosids</taxon>
        <taxon>fabids</taxon>
        <taxon>Cucurbitales</taxon>
        <taxon>Cucurbitaceae</taxon>
        <taxon>Benincaseae</taxon>
        <taxon>Cucumis</taxon>
    </lineage>
</organism>
<dbReference type="AlphaFoldDB" id="A0A0A0KBT6"/>
<dbReference type="EMBL" id="CM002927">
    <property type="protein sequence ID" value="KGN47165.1"/>
    <property type="molecule type" value="Genomic_DNA"/>
</dbReference>
<name>A0A0A0KBT6_CUCSA</name>
<accession>A0A0A0KBT6</accession>
<gene>
    <name evidence="2" type="ORF">Csa_6G191530</name>
</gene>
<dbReference type="Proteomes" id="UP000029981">
    <property type="component" value="Chromosome 6"/>
</dbReference>
<reference evidence="2 3" key="3">
    <citation type="journal article" date="2010" name="BMC Genomics">
        <title>Transcriptome sequencing and comparative analysis of cucumber flowers with different sex types.</title>
        <authorList>
            <person name="Guo S."/>
            <person name="Zheng Y."/>
            <person name="Joung J.G."/>
            <person name="Liu S."/>
            <person name="Zhang Z."/>
            <person name="Crasta O.R."/>
            <person name="Sobral B.W."/>
            <person name="Xu Y."/>
            <person name="Huang S."/>
            <person name="Fei Z."/>
        </authorList>
    </citation>
    <scope>NUCLEOTIDE SEQUENCE [LARGE SCALE GENOMIC DNA]</scope>
    <source>
        <strain evidence="3">cv. 9930</strain>
    </source>
</reference>
<reference evidence="2 3" key="4">
    <citation type="journal article" date="2011" name="BMC Genomics">
        <title>RNA-Seq improves annotation of protein-coding genes in the cucumber genome.</title>
        <authorList>
            <person name="Li Z."/>
            <person name="Zhang Z."/>
            <person name="Yan P."/>
            <person name="Huang S."/>
            <person name="Fei Z."/>
            <person name="Lin K."/>
        </authorList>
    </citation>
    <scope>NUCLEOTIDE SEQUENCE [LARGE SCALE GENOMIC DNA]</scope>
    <source>
        <strain evidence="3">cv. 9930</strain>
    </source>
</reference>
<evidence type="ECO:0000313" key="3">
    <source>
        <dbReference type="Proteomes" id="UP000029981"/>
    </source>
</evidence>
<keyword evidence="3" id="KW-1185">Reference proteome</keyword>
<feature type="region of interest" description="Disordered" evidence="1">
    <location>
        <begin position="83"/>
        <end position="112"/>
    </location>
</feature>
<evidence type="ECO:0000313" key="2">
    <source>
        <dbReference type="EMBL" id="KGN47165.1"/>
    </source>
</evidence>
<reference evidence="2 3" key="2">
    <citation type="journal article" date="2009" name="PLoS ONE">
        <title>An integrated genetic and cytogenetic map of the cucumber genome.</title>
        <authorList>
            <person name="Ren Y."/>
            <person name="Zhang Z."/>
            <person name="Liu J."/>
            <person name="Staub J.E."/>
            <person name="Han Y."/>
            <person name="Cheng Z."/>
            <person name="Li X."/>
            <person name="Lu J."/>
            <person name="Miao H."/>
            <person name="Kang H."/>
            <person name="Xie B."/>
            <person name="Gu X."/>
            <person name="Wang X."/>
            <person name="Du Y."/>
            <person name="Jin W."/>
            <person name="Huang S."/>
        </authorList>
    </citation>
    <scope>NUCLEOTIDE SEQUENCE [LARGE SCALE GENOMIC DNA]</scope>
    <source>
        <strain evidence="3">cv. 9930</strain>
    </source>
</reference>